<dbReference type="Proteomes" id="UP000093343">
    <property type="component" value="Unassembled WGS sequence"/>
</dbReference>
<evidence type="ECO:0000313" key="1">
    <source>
        <dbReference type="EMBL" id="OCB73840.1"/>
    </source>
</evidence>
<reference evidence="2" key="1">
    <citation type="submission" date="2016-03" db="EMBL/GenBank/DDBJ databases">
        <title>Draft genome sequence of Paenibacillus glacialis DSM 22343.</title>
        <authorList>
            <person name="Shin S.-K."/>
            <person name="Yi H."/>
        </authorList>
    </citation>
    <scope>NUCLEOTIDE SEQUENCE [LARGE SCALE GENOMIC DNA]</scope>
    <source>
        <strain evidence="2">CCUG 60099</strain>
    </source>
</reference>
<dbReference type="RefSeq" id="WP_065450155.1">
    <property type="nucleotide sequence ID" value="NZ_LVEN01000027.1"/>
</dbReference>
<proteinExistence type="predicted"/>
<organism evidence="1 2">
    <name type="scientific">Flavobacterium piscis</name>
    <dbReference type="NCBI Taxonomy" id="1114874"/>
    <lineage>
        <taxon>Bacteria</taxon>
        <taxon>Pseudomonadati</taxon>
        <taxon>Bacteroidota</taxon>
        <taxon>Flavobacteriia</taxon>
        <taxon>Flavobacteriales</taxon>
        <taxon>Flavobacteriaceae</taxon>
        <taxon>Flavobacterium</taxon>
    </lineage>
</organism>
<sequence>MYTHSDAVKIFKYYSDKVIGFPLDESKGKSLLINNLRIDELGNNQFDVICIGIGSASIHFFRDIHSVAKDLGLPLPKDILEE</sequence>
<comment type="caution">
    <text evidence="1">The sequence shown here is derived from an EMBL/GenBank/DDBJ whole genome shotgun (WGS) entry which is preliminary data.</text>
</comment>
<keyword evidence="2" id="KW-1185">Reference proteome</keyword>
<dbReference type="EMBL" id="LVEN01000027">
    <property type="protein sequence ID" value="OCB73840.1"/>
    <property type="molecule type" value="Genomic_DNA"/>
</dbReference>
<name>A0ABX2XJ07_9FLAO</name>
<gene>
    <name evidence="1" type="ORF">FLP_14305</name>
</gene>
<evidence type="ECO:0000313" key="2">
    <source>
        <dbReference type="Proteomes" id="UP000093343"/>
    </source>
</evidence>
<accession>A0ABX2XJ07</accession>
<protein>
    <submittedName>
        <fullName evidence="1">Uncharacterized protein</fullName>
    </submittedName>
</protein>